<sequence length="570" mass="62302">MTEDAMLNDPLHQHVTDVVSRATDYLYDTQREDGAWTDRLSSSPMTTALSVLALSTVDKDRYREQVGRGLDWLRRNQRGDGGWSMADTFPPSSPGTSAFAVAALKGLDPHGASDIVDKALRYIEFDGGLDSVPGMAGIAPRSWPAAAPIAWVLAGLRDPQEQPYQPIEVMLLPQALRNKVSIGLPGVLALGIMQRRTMQAGPLRRLAQWLAEPRALAWLRGVLGPNGGVEECPMLSAMIVIGLHSAGVGQDIRDASLSYLLSTQRTDGSWAVDRDLEISVSAYAVLALAESIDVAKEPRLRPTTDWLVSTQWQEPFRPLRIPAGGFSWNVPSGWPESEDTAVVLSVLGELGLTTAHPAVAAGLKWLRVRQNRDGSWSEWVRNSNILNDRPCPGVTAHVMMALYQHGQRPGRRNPLGRALLYMARNQEADGASPSIWFRDSTHGTAKLLEAFAYLGLAGARPAVRARDWLLATQRPDGSWPTAVVVSAEGPTAEETAWALYSLLCAGVPADSDPVLRAVRWLADRQGDDGTWQPSPVGLYFDDLCYGDDLIAHTYSLRALARWRKLVERGS</sequence>
<dbReference type="Gene3D" id="1.50.10.20">
    <property type="match status" value="2"/>
</dbReference>
<dbReference type="InterPro" id="IPR032696">
    <property type="entry name" value="SQ_cyclase_C"/>
</dbReference>
<name>A0A428Z564_KIBAR</name>
<dbReference type="GO" id="GO:0016104">
    <property type="term" value="P:triterpenoid biosynthetic process"/>
    <property type="evidence" value="ECO:0007669"/>
    <property type="project" value="InterPro"/>
</dbReference>
<evidence type="ECO:0000256" key="2">
    <source>
        <dbReference type="ARBA" id="ARBA00009755"/>
    </source>
</evidence>
<dbReference type="Pfam" id="PF13243">
    <property type="entry name" value="SQHop_cyclase_C"/>
    <property type="match status" value="1"/>
</dbReference>
<dbReference type="EMBL" id="QHKI01000024">
    <property type="protein sequence ID" value="RSM81918.1"/>
    <property type="molecule type" value="Genomic_DNA"/>
</dbReference>
<dbReference type="InterPro" id="IPR032697">
    <property type="entry name" value="SQ_cyclase_N"/>
</dbReference>
<dbReference type="GO" id="GO:0016866">
    <property type="term" value="F:intramolecular transferase activity"/>
    <property type="evidence" value="ECO:0007669"/>
    <property type="project" value="InterPro"/>
</dbReference>
<dbReference type="GO" id="GO:0005811">
    <property type="term" value="C:lipid droplet"/>
    <property type="evidence" value="ECO:0007669"/>
    <property type="project" value="InterPro"/>
</dbReference>
<evidence type="ECO:0000313" key="6">
    <source>
        <dbReference type="EMBL" id="RSM81918.1"/>
    </source>
</evidence>
<proteinExistence type="inferred from homology"/>
<comment type="similarity">
    <text evidence="2">Belongs to the terpene cyclase/mutase family.</text>
</comment>
<evidence type="ECO:0000256" key="3">
    <source>
        <dbReference type="ARBA" id="ARBA00022737"/>
    </source>
</evidence>
<evidence type="ECO:0000259" key="5">
    <source>
        <dbReference type="Pfam" id="PF13249"/>
    </source>
</evidence>
<evidence type="ECO:0000256" key="1">
    <source>
        <dbReference type="ARBA" id="ARBA00004999"/>
    </source>
</evidence>
<dbReference type="CDD" id="cd00688">
    <property type="entry name" value="ISOPREN_C2_like"/>
    <property type="match status" value="1"/>
</dbReference>
<dbReference type="PANTHER" id="PTHR11764:SF20">
    <property type="entry name" value="LANOSTEROL SYNTHASE"/>
    <property type="match status" value="1"/>
</dbReference>
<dbReference type="AlphaFoldDB" id="A0A428Z564"/>
<feature type="domain" description="Squalene cyclase C-terminal" evidence="4">
    <location>
        <begin position="281"/>
        <end position="534"/>
    </location>
</feature>
<evidence type="ECO:0008006" key="8">
    <source>
        <dbReference type="Google" id="ProtNLM"/>
    </source>
</evidence>
<dbReference type="UniPathway" id="UPA00337"/>
<dbReference type="SUPFAM" id="SSF48239">
    <property type="entry name" value="Terpenoid cyclases/Protein prenyltransferases"/>
    <property type="match status" value="2"/>
</dbReference>
<dbReference type="Pfam" id="PF13249">
    <property type="entry name" value="SQHop_cyclase_N"/>
    <property type="match status" value="1"/>
</dbReference>
<evidence type="ECO:0000259" key="4">
    <source>
        <dbReference type="Pfam" id="PF13243"/>
    </source>
</evidence>
<protein>
    <recommendedName>
        <fullName evidence="8">Squalene-hopene/tetraprenyl-beta-curcumene cyclase</fullName>
    </recommendedName>
</protein>
<feature type="domain" description="Squalene cyclase N-terminal" evidence="5">
    <location>
        <begin position="19"/>
        <end position="176"/>
    </location>
</feature>
<comment type="caution">
    <text evidence="6">The sequence shown here is derived from an EMBL/GenBank/DDBJ whole genome shotgun (WGS) entry which is preliminary data.</text>
</comment>
<accession>A0A428Z564</accession>
<keyword evidence="3" id="KW-0677">Repeat</keyword>
<organism evidence="6 7">
    <name type="scientific">Kibdelosporangium aridum</name>
    <dbReference type="NCBI Taxonomy" id="2030"/>
    <lineage>
        <taxon>Bacteria</taxon>
        <taxon>Bacillati</taxon>
        <taxon>Actinomycetota</taxon>
        <taxon>Actinomycetes</taxon>
        <taxon>Pseudonocardiales</taxon>
        <taxon>Pseudonocardiaceae</taxon>
        <taxon>Kibdelosporangium</taxon>
    </lineage>
</organism>
<dbReference type="Proteomes" id="UP000287547">
    <property type="component" value="Unassembled WGS sequence"/>
</dbReference>
<dbReference type="InterPro" id="IPR018333">
    <property type="entry name" value="Squalene_cyclase"/>
</dbReference>
<comment type="pathway">
    <text evidence="1">Secondary metabolite biosynthesis; hopanoid biosynthesis.</text>
</comment>
<dbReference type="InterPro" id="IPR008930">
    <property type="entry name" value="Terpenoid_cyclase/PrenylTrfase"/>
</dbReference>
<evidence type="ECO:0000313" key="7">
    <source>
        <dbReference type="Proteomes" id="UP000287547"/>
    </source>
</evidence>
<reference evidence="6 7" key="1">
    <citation type="submission" date="2018-05" db="EMBL/GenBank/DDBJ databases">
        <title>Evolution of GPA BGCs.</title>
        <authorList>
            <person name="Waglechner N."/>
            <person name="Wright G.D."/>
        </authorList>
    </citation>
    <scope>NUCLEOTIDE SEQUENCE [LARGE SCALE GENOMIC DNA]</scope>
    <source>
        <strain evidence="6 7">A82846</strain>
    </source>
</reference>
<dbReference type="PANTHER" id="PTHR11764">
    <property type="entry name" value="TERPENE CYCLASE/MUTASE FAMILY MEMBER"/>
    <property type="match status" value="1"/>
</dbReference>
<gene>
    <name evidence="6" type="ORF">DMH04_26590</name>
</gene>